<feature type="binding site" evidence="10">
    <location>
        <position position="367"/>
    </location>
    <ligand>
        <name>Fe cation</name>
        <dbReference type="ChEBI" id="CHEBI:24875"/>
    </ligand>
</feature>
<name>A0A1I8IF25_9PLAT</name>
<evidence type="ECO:0000256" key="9">
    <source>
        <dbReference type="ARBA" id="ARBA00062416"/>
    </source>
</evidence>
<dbReference type="Pfam" id="PF00351">
    <property type="entry name" value="Biopterin_H"/>
    <property type="match status" value="1"/>
</dbReference>
<organism evidence="14 15">
    <name type="scientific">Macrostomum lignano</name>
    <dbReference type="NCBI Taxonomy" id="282301"/>
    <lineage>
        <taxon>Eukaryota</taxon>
        <taxon>Metazoa</taxon>
        <taxon>Spiralia</taxon>
        <taxon>Lophotrochozoa</taxon>
        <taxon>Platyhelminthes</taxon>
        <taxon>Rhabditophora</taxon>
        <taxon>Macrostomorpha</taxon>
        <taxon>Macrostomida</taxon>
        <taxon>Macrostomidae</taxon>
        <taxon>Macrostomum</taxon>
    </lineage>
</organism>
<dbReference type="InterPro" id="IPR019774">
    <property type="entry name" value="Aromatic-AA_hydroxylase_C"/>
</dbReference>
<feature type="domain" description="ACT" evidence="13">
    <location>
        <begin position="50"/>
        <end position="128"/>
    </location>
</feature>
<evidence type="ECO:0000256" key="8">
    <source>
        <dbReference type="ARBA" id="ARBA00042662"/>
    </source>
</evidence>
<reference evidence="15" key="1">
    <citation type="submission" date="2016-11" db="UniProtKB">
        <authorList>
            <consortium name="WormBaseParasite"/>
        </authorList>
    </citation>
    <scope>IDENTIFICATION</scope>
</reference>
<evidence type="ECO:0000259" key="12">
    <source>
        <dbReference type="PROSITE" id="PS51410"/>
    </source>
</evidence>
<dbReference type="GO" id="GO:0004510">
    <property type="term" value="F:tryptophan 5-monooxygenase activity"/>
    <property type="evidence" value="ECO:0007669"/>
    <property type="project" value="TreeGrafter"/>
</dbReference>
<dbReference type="InterPro" id="IPR036951">
    <property type="entry name" value="ArAA_hydroxylase_sf"/>
</dbReference>
<dbReference type="Gene3D" id="1.10.800.10">
    <property type="entry name" value="Aromatic amino acid hydroxylase"/>
    <property type="match status" value="2"/>
</dbReference>
<dbReference type="GO" id="GO:0009072">
    <property type="term" value="P:aromatic amino acid metabolic process"/>
    <property type="evidence" value="ECO:0007669"/>
    <property type="project" value="InterPro"/>
</dbReference>
<dbReference type="GO" id="GO:0005506">
    <property type="term" value="F:iron ion binding"/>
    <property type="evidence" value="ECO:0007669"/>
    <property type="project" value="InterPro"/>
</dbReference>
<feature type="region of interest" description="Disordered" evidence="11">
    <location>
        <begin position="480"/>
        <end position="542"/>
    </location>
</feature>
<feature type="compositionally biased region" description="Basic residues" evidence="11">
    <location>
        <begin position="514"/>
        <end position="539"/>
    </location>
</feature>
<evidence type="ECO:0000256" key="10">
    <source>
        <dbReference type="PIRSR" id="PIRSR601273-2"/>
    </source>
</evidence>
<keyword evidence="5 10" id="KW-0408">Iron</keyword>
<dbReference type="GO" id="GO:0043005">
    <property type="term" value="C:neuron projection"/>
    <property type="evidence" value="ECO:0007669"/>
    <property type="project" value="TreeGrafter"/>
</dbReference>
<dbReference type="SUPFAM" id="SSF56534">
    <property type="entry name" value="Aromatic aminoacid monoxygenases, catalytic and oligomerization domains"/>
    <property type="match status" value="1"/>
</dbReference>
<evidence type="ECO:0000259" key="13">
    <source>
        <dbReference type="PROSITE" id="PS51671"/>
    </source>
</evidence>
<keyword evidence="3 10" id="KW-0479">Metal-binding</keyword>
<dbReference type="InterPro" id="IPR045865">
    <property type="entry name" value="ACT-like_dom_sf"/>
</dbReference>
<dbReference type="Proteomes" id="UP000095280">
    <property type="component" value="Unplaced"/>
</dbReference>
<comment type="cofactor">
    <cofactor evidence="1 10">
        <name>Fe(2+)</name>
        <dbReference type="ChEBI" id="CHEBI:29033"/>
    </cofactor>
</comment>
<evidence type="ECO:0000256" key="6">
    <source>
        <dbReference type="ARBA" id="ARBA00023033"/>
    </source>
</evidence>
<evidence type="ECO:0000313" key="15">
    <source>
        <dbReference type="WBParaSite" id="maker-uti_cns_0011903-snap-gene-0.3-mRNA-1"/>
    </source>
</evidence>
<protein>
    <recommendedName>
        <fullName evidence="7">Tryptophan 5-hydroxylase 2</fullName>
    </recommendedName>
    <alternativeName>
        <fullName evidence="8">Tryptophan 5-monooxygenase 2</fullName>
    </alternativeName>
</protein>
<evidence type="ECO:0000256" key="7">
    <source>
        <dbReference type="ARBA" id="ARBA00040889"/>
    </source>
</evidence>
<evidence type="ECO:0000256" key="2">
    <source>
        <dbReference type="ARBA" id="ARBA00009712"/>
    </source>
</evidence>
<accession>A0A1I8IF25</accession>
<evidence type="ECO:0000256" key="5">
    <source>
        <dbReference type="ARBA" id="ARBA00023004"/>
    </source>
</evidence>
<dbReference type="InterPro" id="IPR036329">
    <property type="entry name" value="Aro-AA_hydroxylase_C_sf"/>
</dbReference>
<keyword evidence="6" id="KW-0503">Monooxygenase</keyword>
<feature type="region of interest" description="Disordered" evidence="11">
    <location>
        <begin position="129"/>
        <end position="150"/>
    </location>
</feature>
<evidence type="ECO:0000256" key="4">
    <source>
        <dbReference type="ARBA" id="ARBA00023002"/>
    </source>
</evidence>
<feature type="region of interest" description="Disordered" evidence="11">
    <location>
        <begin position="162"/>
        <end position="187"/>
    </location>
</feature>
<feature type="binding site" evidence="10">
    <location>
        <position position="372"/>
    </location>
    <ligand>
        <name>Fe cation</name>
        <dbReference type="ChEBI" id="CHEBI:24875"/>
    </ligand>
</feature>
<keyword evidence="14" id="KW-1185">Reference proteome</keyword>
<feature type="compositionally biased region" description="Gly residues" evidence="11">
    <location>
        <begin position="138"/>
        <end position="147"/>
    </location>
</feature>
<dbReference type="InterPro" id="IPR018301">
    <property type="entry name" value="ArAA_hydroxylase_Fe/CU_BS"/>
</dbReference>
<dbReference type="PROSITE" id="PS51410">
    <property type="entry name" value="BH4_AAA_HYDROXYL_2"/>
    <property type="match status" value="1"/>
</dbReference>
<dbReference type="PANTHER" id="PTHR11473:SF16">
    <property type="entry name" value="TRYPTOPHAN 5-HYDROXYLASE 2"/>
    <property type="match status" value="1"/>
</dbReference>
<dbReference type="PROSITE" id="PS00367">
    <property type="entry name" value="BH4_AAA_HYDROXYL_1"/>
    <property type="match status" value="1"/>
</dbReference>
<evidence type="ECO:0000256" key="3">
    <source>
        <dbReference type="ARBA" id="ARBA00022723"/>
    </source>
</evidence>
<evidence type="ECO:0000256" key="1">
    <source>
        <dbReference type="ARBA" id="ARBA00001954"/>
    </source>
</evidence>
<dbReference type="PANTHER" id="PTHR11473">
    <property type="entry name" value="AROMATIC AMINO ACID HYDROXYLASE"/>
    <property type="match status" value="1"/>
</dbReference>
<dbReference type="PRINTS" id="PR00372">
    <property type="entry name" value="FYWHYDRXLASE"/>
</dbReference>
<feature type="compositionally biased region" description="Polar residues" evidence="11">
    <location>
        <begin position="176"/>
        <end position="185"/>
    </location>
</feature>
<dbReference type="SUPFAM" id="SSF55021">
    <property type="entry name" value="ACT-like"/>
    <property type="match status" value="1"/>
</dbReference>
<evidence type="ECO:0000313" key="14">
    <source>
        <dbReference type="Proteomes" id="UP000095280"/>
    </source>
</evidence>
<dbReference type="AlphaFoldDB" id="A0A1I8IF25"/>
<dbReference type="InterPro" id="IPR001273">
    <property type="entry name" value="ArAA_hydroxylase"/>
</dbReference>
<comment type="similarity">
    <text evidence="2">Belongs to the biopterin-dependent aromatic amino acid hydroxylase family.</text>
</comment>
<keyword evidence="4" id="KW-0560">Oxidoreductase</keyword>
<evidence type="ECO:0000256" key="11">
    <source>
        <dbReference type="SAM" id="MobiDB-lite"/>
    </source>
</evidence>
<dbReference type="WBParaSite" id="maker-uti_cns_0011903-snap-gene-0.3-mRNA-1">
    <property type="protein sequence ID" value="maker-uti_cns_0011903-snap-gene-0.3-mRNA-1"/>
    <property type="gene ID" value="maker-uti_cns_0011903-snap-gene-0.3"/>
</dbReference>
<comment type="subunit">
    <text evidence="9">Interacts with DNAJC12.</text>
</comment>
<dbReference type="PROSITE" id="PS51671">
    <property type="entry name" value="ACT"/>
    <property type="match status" value="1"/>
</dbReference>
<feature type="compositionally biased region" description="Polar residues" evidence="11">
    <location>
        <begin position="492"/>
        <end position="506"/>
    </location>
</feature>
<proteinExistence type="inferred from homology"/>
<dbReference type="InterPro" id="IPR002912">
    <property type="entry name" value="ACT_dom"/>
</dbReference>
<sequence length="562" mass="63065">MDSAAAKARRGRFSSVSSMIDEDDISGIENKLKDLGSVKETAEAAKKTVSFIFGVGDRISGLAGVLKIFEANNIEVVHVESRGGRRASAPFEIFVDVDADRSKLPSLVDALKAEVESVMVQEVDKSIDPDQTESGAAISGGGIGGGANDEAVDGGDAFENSGPAGVVDTEIPGKSNPASTKTSAPRQGRMLRRQMTMERLPWFPRRIQDLDKVSRRVIMYGSELDADHPGFKDVEYRKRRMWFADLAYNYRQGEPIPRIEYTAEETRTWAAVYKELSSLYQKHACREFLENLPQLQKFCGYREDNIPQLEDISRYLKDRTGFVLRPVAGYLSARDFLSGLAFRVFHCTQYIRHGADPFYTPEPDCCHEILGHMPLLADPSFAQFSQEIGLASLGASDEEVQKLATCYFFTIEFGLCKQEGEMKVYGAGLLSCVDEFRFVNERQSRDRNSFDPRTVSKEECLVTTYSKSLFLHAGALRTPQRKNGVRQDPSAGHSTVRYNTRTTQSVEVLDSPRPHRQRGQRAQRRPRHHQQRAMRKMTSGRKILWLAVSETAGRRMDDEDGK</sequence>
<feature type="domain" description="Biopterin-dependent aromatic amino acid hydroxylase family profile" evidence="12">
    <location>
        <begin position="188"/>
        <end position="538"/>
    </location>
</feature>
<feature type="binding site" evidence="10">
    <location>
        <position position="412"/>
    </location>
    <ligand>
        <name>Fe cation</name>
        <dbReference type="ChEBI" id="CHEBI:24875"/>
    </ligand>
</feature>